<keyword evidence="1" id="KW-0472">Membrane</keyword>
<evidence type="ECO:0000313" key="4">
    <source>
        <dbReference type="Proteomes" id="UP000186104"/>
    </source>
</evidence>
<dbReference type="KEGG" id="dtm:BJL86_0321"/>
<keyword evidence="4" id="KW-1185">Reference proteome</keyword>
<dbReference type="AlphaFoldDB" id="A0A173LI55"/>
<dbReference type="EMBL" id="CP015961">
    <property type="protein sequence ID" value="ANI91199.1"/>
    <property type="molecule type" value="Genomic_DNA"/>
</dbReference>
<keyword evidence="1" id="KW-0812">Transmembrane</keyword>
<reference evidence="2 4" key="1">
    <citation type="submission" date="2016-06" db="EMBL/GenBank/DDBJ databases">
        <title>Complete genome sequence of a saline-alkali tolerant type strain Dietzia timorensis ID05-A0528T.</title>
        <authorList>
            <person name="Wu X."/>
        </authorList>
    </citation>
    <scope>NUCLEOTIDE SEQUENCE [LARGE SCALE GENOMIC DNA]</scope>
    <source>
        <strain evidence="2 4">ID05-A0528</strain>
    </source>
</reference>
<accession>A0A173LI55</accession>
<organism evidence="2 4">
    <name type="scientific">Dietzia timorensis</name>
    <dbReference type="NCBI Taxonomy" id="499555"/>
    <lineage>
        <taxon>Bacteria</taxon>
        <taxon>Bacillati</taxon>
        <taxon>Actinomycetota</taxon>
        <taxon>Actinomycetes</taxon>
        <taxon>Mycobacteriales</taxon>
        <taxon>Dietziaceae</taxon>
        <taxon>Dietzia</taxon>
    </lineage>
</organism>
<dbReference type="KEGG" id="dtm:BJL86_0389"/>
<evidence type="ECO:0000313" key="2">
    <source>
        <dbReference type="EMBL" id="ANI91131.1"/>
    </source>
</evidence>
<sequence>MRSGRNGTNANTGGVMWDLQTAVQAVVVVAVASVLVPPLARGIGGICAVIGFCGVTQSSSWAPTVMALGMVAWFVGHWSFAVRHDVHYRSRLALVVIDKTPLRWAIPRYWQLRRQRRIAEAR</sequence>
<evidence type="ECO:0008006" key="5">
    <source>
        <dbReference type="Google" id="ProtNLM"/>
    </source>
</evidence>
<name>A0A173LI55_9ACTN</name>
<evidence type="ECO:0000313" key="3">
    <source>
        <dbReference type="EMBL" id="ANI91199.1"/>
    </source>
</evidence>
<feature type="transmembrane region" description="Helical" evidence="1">
    <location>
        <begin position="60"/>
        <end position="82"/>
    </location>
</feature>
<feature type="transmembrane region" description="Helical" evidence="1">
    <location>
        <begin position="21"/>
        <end position="40"/>
    </location>
</feature>
<dbReference type="EMBL" id="CP015961">
    <property type="protein sequence ID" value="ANI91131.1"/>
    <property type="molecule type" value="Genomic_DNA"/>
</dbReference>
<proteinExistence type="predicted"/>
<dbReference type="Proteomes" id="UP000186104">
    <property type="component" value="Chromosome"/>
</dbReference>
<protein>
    <recommendedName>
        <fullName evidence="5">Transmembrane protein</fullName>
    </recommendedName>
</protein>
<gene>
    <name evidence="2" type="ORF">BJL86_0321</name>
    <name evidence="3" type="ORF">BJL86_0389</name>
</gene>
<evidence type="ECO:0000256" key="1">
    <source>
        <dbReference type="SAM" id="Phobius"/>
    </source>
</evidence>
<keyword evidence="1" id="KW-1133">Transmembrane helix</keyword>